<name>A0A1H3CZN6_9EURY</name>
<keyword evidence="1" id="KW-1133">Transmembrane helix</keyword>
<dbReference type="STRING" id="660517.SAMN04487946_101258"/>
<accession>A0A1H3CZN6</accession>
<keyword evidence="1" id="KW-0812">Transmembrane</keyword>
<dbReference type="AlphaFoldDB" id="A0A1H3CZN6"/>
<organism evidence="2 3">
    <name type="scientific">Halobellus clavatus</name>
    <dbReference type="NCBI Taxonomy" id="660517"/>
    <lineage>
        <taxon>Archaea</taxon>
        <taxon>Methanobacteriati</taxon>
        <taxon>Methanobacteriota</taxon>
        <taxon>Stenosarchaea group</taxon>
        <taxon>Halobacteria</taxon>
        <taxon>Halobacteriales</taxon>
        <taxon>Haloferacaceae</taxon>
        <taxon>Halobellus</taxon>
    </lineage>
</organism>
<sequence length="167" mass="16171">MTRQRVTARPPTFAASLALLAGFASVLALAVGSFGALAAGTAGAVLLAGGLYAASRRVVAFAGGAFLLGILVAGARGAAAEPLLLAALGAVLAWDLGAFAVGVGEQLGREADTARLTIVHAASGLLVGVVGAGVLYGVFLGTQGGQPASAVASLLVGVVILVAVLRR</sequence>
<feature type="transmembrane region" description="Helical" evidence="1">
    <location>
        <begin position="38"/>
        <end position="54"/>
    </location>
</feature>
<feature type="transmembrane region" description="Helical" evidence="1">
    <location>
        <begin position="83"/>
        <end position="104"/>
    </location>
</feature>
<feature type="transmembrane region" description="Helical" evidence="1">
    <location>
        <begin position="116"/>
        <end position="139"/>
    </location>
</feature>
<evidence type="ECO:0000313" key="2">
    <source>
        <dbReference type="EMBL" id="SDX59004.1"/>
    </source>
</evidence>
<dbReference type="EMBL" id="FNPB01000001">
    <property type="protein sequence ID" value="SDX59004.1"/>
    <property type="molecule type" value="Genomic_DNA"/>
</dbReference>
<keyword evidence="1" id="KW-0472">Membrane</keyword>
<gene>
    <name evidence="2" type="ORF">SAMN04487946_101258</name>
</gene>
<evidence type="ECO:0000313" key="3">
    <source>
        <dbReference type="Proteomes" id="UP000199170"/>
    </source>
</evidence>
<feature type="transmembrane region" description="Helical" evidence="1">
    <location>
        <begin position="145"/>
        <end position="165"/>
    </location>
</feature>
<protein>
    <submittedName>
        <fullName evidence="2">Uncharacterized protein</fullName>
    </submittedName>
</protein>
<dbReference type="RefSeq" id="WP_089765217.1">
    <property type="nucleotide sequence ID" value="NZ_FNPB01000001.1"/>
</dbReference>
<proteinExistence type="predicted"/>
<dbReference type="Proteomes" id="UP000199170">
    <property type="component" value="Unassembled WGS sequence"/>
</dbReference>
<reference evidence="3" key="1">
    <citation type="submission" date="2016-10" db="EMBL/GenBank/DDBJ databases">
        <authorList>
            <person name="Varghese N."/>
            <person name="Submissions S."/>
        </authorList>
    </citation>
    <scope>NUCLEOTIDE SEQUENCE [LARGE SCALE GENOMIC DNA]</scope>
    <source>
        <strain evidence="3">CGMCC 1.10118</strain>
    </source>
</reference>
<keyword evidence="3" id="KW-1185">Reference proteome</keyword>
<dbReference type="InterPro" id="IPR055941">
    <property type="entry name" value="DUF7519"/>
</dbReference>
<dbReference type="Pfam" id="PF24363">
    <property type="entry name" value="DUF7519"/>
    <property type="match status" value="1"/>
</dbReference>
<feature type="transmembrane region" description="Helical" evidence="1">
    <location>
        <begin position="59"/>
        <end position="77"/>
    </location>
</feature>
<evidence type="ECO:0000256" key="1">
    <source>
        <dbReference type="SAM" id="Phobius"/>
    </source>
</evidence>